<keyword evidence="3" id="KW-1185">Reference proteome</keyword>
<comment type="caution">
    <text evidence="2">The sequence shown here is derived from an EMBL/GenBank/DDBJ whole genome shotgun (WGS) entry which is preliminary data.</text>
</comment>
<evidence type="ECO:0000313" key="2">
    <source>
        <dbReference type="EMBL" id="MBB4022012.1"/>
    </source>
</evidence>
<sequence length="138" mass="15605">MPELAAFEGDWLLERQISDALAGAAGRFDGRARFAPGADGLIYDEEGVLHLPGQPPMAATRRYLWRAEAAGIAVFFDDGRPFHGFGSTGSEQATHHCGPDLYQVRYDFSDWPRWRTLWRVTGPRKDYVMRSTYRRPGD</sequence>
<evidence type="ECO:0000313" key="3">
    <source>
        <dbReference type="Proteomes" id="UP000585681"/>
    </source>
</evidence>
<evidence type="ECO:0000259" key="1">
    <source>
        <dbReference type="Pfam" id="PF19834"/>
    </source>
</evidence>
<dbReference type="Pfam" id="PF19834">
    <property type="entry name" value="DUF6314"/>
    <property type="match status" value="1"/>
</dbReference>
<gene>
    <name evidence="2" type="ORF">GGR17_001821</name>
</gene>
<accession>A0A840CD54</accession>
<proteinExistence type="predicted"/>
<dbReference type="AlphaFoldDB" id="A0A840CD54"/>
<name>A0A840CD54_9RHOB</name>
<dbReference type="Proteomes" id="UP000585681">
    <property type="component" value="Unassembled WGS sequence"/>
</dbReference>
<dbReference type="EMBL" id="JACIEQ010000002">
    <property type="protein sequence ID" value="MBB4022012.1"/>
    <property type="molecule type" value="Genomic_DNA"/>
</dbReference>
<reference evidence="2" key="1">
    <citation type="submission" date="2020-08" db="EMBL/GenBank/DDBJ databases">
        <title>Genomic Encyclopedia of Type Strains, Phase IV (KMG-IV): sequencing the most valuable type-strain genomes for metagenomic binning, comparative biology and taxonomic classification.</title>
        <authorList>
            <person name="Goeker M."/>
        </authorList>
    </citation>
    <scope>NUCLEOTIDE SEQUENCE [LARGE SCALE GENOMIC DNA]</scope>
    <source>
        <strain evidence="2">DSM 105040</strain>
    </source>
</reference>
<dbReference type="RefSeq" id="WP_054538721.1">
    <property type="nucleotide sequence ID" value="NZ_JACIEQ010000002.1"/>
</dbReference>
<organism evidence="2 3">
    <name type="scientific">Actibacterium naphthalenivorans</name>
    <dbReference type="NCBI Taxonomy" id="1614693"/>
    <lineage>
        <taxon>Bacteria</taxon>
        <taxon>Pseudomonadati</taxon>
        <taxon>Pseudomonadota</taxon>
        <taxon>Alphaproteobacteria</taxon>
        <taxon>Rhodobacterales</taxon>
        <taxon>Roseobacteraceae</taxon>
        <taxon>Actibacterium</taxon>
    </lineage>
</organism>
<protein>
    <recommendedName>
        <fullName evidence="1">DUF6314 domain-containing protein</fullName>
    </recommendedName>
</protein>
<feature type="domain" description="DUF6314" evidence="1">
    <location>
        <begin position="7"/>
        <end position="135"/>
    </location>
</feature>
<dbReference type="InterPro" id="IPR045632">
    <property type="entry name" value="DUF6314"/>
</dbReference>